<proteinExistence type="predicted"/>
<reference evidence="2 3" key="1">
    <citation type="submission" date="2021-06" db="EMBL/GenBank/DDBJ databases">
        <authorList>
            <person name="Kallberg Y."/>
            <person name="Tangrot J."/>
            <person name="Rosling A."/>
        </authorList>
    </citation>
    <scope>NUCLEOTIDE SEQUENCE [LARGE SCALE GENOMIC DNA]</scope>
    <source>
        <strain evidence="2 3">120-4 pot B 10/14</strain>
    </source>
</reference>
<feature type="compositionally biased region" description="Polar residues" evidence="1">
    <location>
        <begin position="168"/>
        <end position="182"/>
    </location>
</feature>
<gene>
    <name evidence="2" type="ORF">GMARGA_LOCUS19196</name>
</gene>
<evidence type="ECO:0000256" key="1">
    <source>
        <dbReference type="SAM" id="MobiDB-lite"/>
    </source>
</evidence>
<dbReference type="EMBL" id="CAJVQB010015842">
    <property type="protein sequence ID" value="CAG8776940.1"/>
    <property type="molecule type" value="Genomic_DNA"/>
</dbReference>
<feature type="region of interest" description="Disordered" evidence="1">
    <location>
        <begin position="168"/>
        <end position="203"/>
    </location>
</feature>
<comment type="caution">
    <text evidence="2">The sequence shown here is derived from an EMBL/GenBank/DDBJ whole genome shotgun (WGS) entry which is preliminary data.</text>
</comment>
<protein>
    <submittedName>
        <fullName evidence="2">31927_t:CDS:1</fullName>
    </submittedName>
</protein>
<feature type="compositionally biased region" description="Basic and acidic residues" evidence="1">
    <location>
        <begin position="237"/>
        <end position="248"/>
    </location>
</feature>
<feature type="region of interest" description="Disordered" evidence="1">
    <location>
        <begin position="1"/>
        <end position="20"/>
    </location>
</feature>
<organism evidence="2 3">
    <name type="scientific">Gigaspora margarita</name>
    <dbReference type="NCBI Taxonomy" id="4874"/>
    <lineage>
        <taxon>Eukaryota</taxon>
        <taxon>Fungi</taxon>
        <taxon>Fungi incertae sedis</taxon>
        <taxon>Mucoromycota</taxon>
        <taxon>Glomeromycotina</taxon>
        <taxon>Glomeromycetes</taxon>
        <taxon>Diversisporales</taxon>
        <taxon>Gigasporaceae</taxon>
        <taxon>Gigaspora</taxon>
    </lineage>
</organism>
<feature type="compositionally biased region" description="Polar residues" evidence="1">
    <location>
        <begin position="71"/>
        <end position="88"/>
    </location>
</feature>
<feature type="region of interest" description="Disordered" evidence="1">
    <location>
        <begin position="71"/>
        <end position="121"/>
    </location>
</feature>
<feature type="compositionally biased region" description="Acidic residues" evidence="1">
    <location>
        <begin position="261"/>
        <end position="276"/>
    </location>
</feature>
<evidence type="ECO:0000313" key="2">
    <source>
        <dbReference type="EMBL" id="CAG8776940.1"/>
    </source>
</evidence>
<evidence type="ECO:0000313" key="3">
    <source>
        <dbReference type="Proteomes" id="UP000789901"/>
    </source>
</evidence>
<keyword evidence="3" id="KW-1185">Reference proteome</keyword>
<dbReference type="Proteomes" id="UP000789901">
    <property type="component" value="Unassembled WGS sequence"/>
</dbReference>
<sequence>MTNKVPNQEQLFQPPTTSNLNNDKVLFKCPKFTYKVPPNLTIPISSKPLVSAAPITQNASRLDCSIAPLTTSTQKDNSISPRNLNNLSVKPFNHGTRFLPAGKHASQRSTQENPKRQQNKIESLDSESIIRVSKSRSKLGSSLKKLKKPRGVVELCRQKKPAIAHEMNQFSDTNVLRGNNNRGPHPLNRDNESNRVSKEEGSDDYYFGEYNSASGNLLDKSVVEERTKKAEPCEIDIKMSEPSEEGKSVKTRGSKGKGISENEDIDEDKNDDCWDSDNETVVEDYKKSIEVENVCNKLWEERVAALVGKKKKKIFQSQESLDEVCEAWLEKVSSFKQGIKSFSQQIQENSKDSSSQLAVSILEGEEQTETIRGLQIRTSGHLRLRNIEANLKF</sequence>
<feature type="region of interest" description="Disordered" evidence="1">
    <location>
        <begin position="237"/>
        <end position="276"/>
    </location>
</feature>
<feature type="compositionally biased region" description="Basic and acidic residues" evidence="1">
    <location>
        <begin position="187"/>
        <end position="200"/>
    </location>
</feature>
<name>A0ABN7VIX1_GIGMA</name>
<accession>A0ABN7VIX1</accession>